<proteinExistence type="predicted"/>
<name>A0A8J3WMS0_9ACTN</name>
<evidence type="ECO:0000313" key="2">
    <source>
        <dbReference type="Proteomes" id="UP000619788"/>
    </source>
</evidence>
<dbReference type="AlphaFoldDB" id="A0A8J3WMS0"/>
<evidence type="ECO:0000313" key="1">
    <source>
        <dbReference type="EMBL" id="GIH95268.1"/>
    </source>
</evidence>
<sequence length="135" mass="15650">MPETKESQATVTLEELKAATDLNSMAKAITEFESNTTAETRLHLDKIKEFIMACADVLDLAEWKVRQDIRWALIRDPEGEKQTKNITRHLRNSVGYLEVAARRVDATWRAFRARLRYLASKEQTNRKGRKPYQAK</sequence>
<organism evidence="1 2">
    <name type="scientific">Planobispora siamensis</name>
    <dbReference type="NCBI Taxonomy" id="936338"/>
    <lineage>
        <taxon>Bacteria</taxon>
        <taxon>Bacillati</taxon>
        <taxon>Actinomycetota</taxon>
        <taxon>Actinomycetes</taxon>
        <taxon>Streptosporangiales</taxon>
        <taxon>Streptosporangiaceae</taxon>
        <taxon>Planobispora</taxon>
    </lineage>
</organism>
<keyword evidence="2" id="KW-1185">Reference proteome</keyword>
<gene>
    <name evidence="1" type="ORF">Psi01_58980</name>
</gene>
<accession>A0A8J3WMS0</accession>
<dbReference type="EMBL" id="BOOJ01000052">
    <property type="protein sequence ID" value="GIH95268.1"/>
    <property type="molecule type" value="Genomic_DNA"/>
</dbReference>
<comment type="caution">
    <text evidence="1">The sequence shown here is derived from an EMBL/GenBank/DDBJ whole genome shotgun (WGS) entry which is preliminary data.</text>
</comment>
<protein>
    <submittedName>
        <fullName evidence="1">Uncharacterized protein</fullName>
    </submittedName>
</protein>
<dbReference type="Proteomes" id="UP000619788">
    <property type="component" value="Unassembled WGS sequence"/>
</dbReference>
<dbReference type="RefSeq" id="WP_204067368.1">
    <property type="nucleotide sequence ID" value="NZ_BOOJ01000052.1"/>
</dbReference>
<reference evidence="1 2" key="1">
    <citation type="submission" date="2021-01" db="EMBL/GenBank/DDBJ databases">
        <title>Whole genome shotgun sequence of Planobispora siamensis NBRC 107568.</title>
        <authorList>
            <person name="Komaki H."/>
            <person name="Tamura T."/>
        </authorList>
    </citation>
    <scope>NUCLEOTIDE SEQUENCE [LARGE SCALE GENOMIC DNA]</scope>
    <source>
        <strain evidence="1 2">NBRC 107568</strain>
    </source>
</reference>